<dbReference type="PaxDb" id="29760-VIT_13s0084g00400.t01"/>
<reference evidence="2" key="1">
    <citation type="journal article" date="2007" name="Nature">
        <title>The grapevine genome sequence suggests ancestral hexaploidization in major angiosperm phyla.</title>
        <authorList>
            <consortium name="The French-Italian Public Consortium for Grapevine Genome Characterization."/>
            <person name="Jaillon O."/>
            <person name="Aury J.-M."/>
            <person name="Noel B."/>
            <person name="Policriti A."/>
            <person name="Clepet C."/>
            <person name="Casagrande A."/>
            <person name="Choisne N."/>
            <person name="Aubourg S."/>
            <person name="Vitulo N."/>
            <person name="Jubin C."/>
            <person name="Vezzi A."/>
            <person name="Legeai F."/>
            <person name="Hugueney P."/>
            <person name="Dasilva C."/>
            <person name="Horner D."/>
            <person name="Mica E."/>
            <person name="Jublot D."/>
            <person name="Poulain J."/>
            <person name="Bruyere C."/>
            <person name="Billault A."/>
            <person name="Segurens B."/>
            <person name="Gouyvenoux M."/>
            <person name="Ugarte E."/>
            <person name="Cattonaro F."/>
            <person name="Anthouard V."/>
            <person name="Vico V."/>
            <person name="Del Fabbro C."/>
            <person name="Alaux M."/>
            <person name="Di Gaspero G."/>
            <person name="Dumas V."/>
            <person name="Felice N."/>
            <person name="Paillard S."/>
            <person name="Juman I."/>
            <person name="Moroldo M."/>
            <person name="Scalabrin S."/>
            <person name="Canaguier A."/>
            <person name="Le Clainche I."/>
            <person name="Malacrida G."/>
            <person name="Durand E."/>
            <person name="Pesole G."/>
            <person name="Laucou V."/>
            <person name="Chatelet P."/>
            <person name="Merdinoglu D."/>
            <person name="Delledonne M."/>
            <person name="Pezzotti M."/>
            <person name="Lecharny A."/>
            <person name="Scarpelli C."/>
            <person name="Artiguenave F."/>
            <person name="Pe M.E."/>
            <person name="Valle G."/>
            <person name="Morgante M."/>
            <person name="Caboche M."/>
            <person name="Adam-Blondon A.-F."/>
            <person name="Weissenbach J."/>
            <person name="Quetier F."/>
            <person name="Wincker P."/>
        </authorList>
    </citation>
    <scope>NUCLEOTIDE SEQUENCE [LARGE SCALE GENOMIC DNA]</scope>
    <source>
        <strain evidence="2">cv. Pinot noir / PN40024</strain>
    </source>
</reference>
<gene>
    <name evidence="1" type="ordered locus">VIT_13s0084g00400</name>
</gene>
<dbReference type="STRING" id="29760.F6HVB6"/>
<name>F6HVB6_VITVI</name>
<dbReference type="EMBL" id="FN596254">
    <property type="protein sequence ID" value="CCB58628.1"/>
    <property type="molecule type" value="Genomic_DNA"/>
</dbReference>
<organism evidence="1 2">
    <name type="scientific">Vitis vinifera</name>
    <name type="common">Grape</name>
    <dbReference type="NCBI Taxonomy" id="29760"/>
    <lineage>
        <taxon>Eukaryota</taxon>
        <taxon>Viridiplantae</taxon>
        <taxon>Streptophyta</taxon>
        <taxon>Embryophyta</taxon>
        <taxon>Tracheophyta</taxon>
        <taxon>Spermatophyta</taxon>
        <taxon>Magnoliopsida</taxon>
        <taxon>eudicotyledons</taxon>
        <taxon>Gunneridae</taxon>
        <taxon>Pentapetalae</taxon>
        <taxon>rosids</taxon>
        <taxon>Vitales</taxon>
        <taxon>Vitaceae</taxon>
        <taxon>Viteae</taxon>
        <taxon>Vitis</taxon>
    </lineage>
</organism>
<dbReference type="HOGENOM" id="CLU_3419846_0_0_1"/>
<protein>
    <submittedName>
        <fullName evidence="1">Uncharacterized protein</fullName>
    </submittedName>
</protein>
<dbReference type="InParanoid" id="F6HVB6"/>
<keyword evidence="2" id="KW-1185">Reference proteome</keyword>
<dbReference type="AlphaFoldDB" id="F6HVB6"/>
<proteinExistence type="predicted"/>
<accession>F6HVB6</accession>
<sequence length="25" mass="3062">MRPLNTLLIMSRFMIEPNVIHMEFK</sequence>
<dbReference type="Proteomes" id="UP000009183">
    <property type="component" value="Chromosome 13"/>
</dbReference>
<evidence type="ECO:0000313" key="1">
    <source>
        <dbReference type="EMBL" id="CCB58628.1"/>
    </source>
</evidence>
<evidence type="ECO:0000313" key="2">
    <source>
        <dbReference type="Proteomes" id="UP000009183"/>
    </source>
</evidence>